<gene>
    <name evidence="3" type="ORF">GGX14DRAFT_473774</name>
</gene>
<evidence type="ECO:0000313" key="3">
    <source>
        <dbReference type="EMBL" id="KAJ7196202.1"/>
    </source>
</evidence>
<dbReference type="EMBL" id="JARJCW010000085">
    <property type="protein sequence ID" value="KAJ7196202.1"/>
    <property type="molecule type" value="Genomic_DNA"/>
</dbReference>
<dbReference type="Gene3D" id="2.80.10.50">
    <property type="match status" value="3"/>
</dbReference>
<name>A0AAD6Y2L6_9AGAR</name>
<evidence type="ECO:0000313" key="4">
    <source>
        <dbReference type="Proteomes" id="UP001219525"/>
    </source>
</evidence>
<protein>
    <submittedName>
        <fullName evidence="3">Ricin B lectin domain-containing protein</fullName>
    </submittedName>
</protein>
<dbReference type="SMART" id="SM00458">
    <property type="entry name" value="RICIN"/>
    <property type="match status" value="2"/>
</dbReference>
<feature type="domain" description="Ricin B lectin" evidence="2">
    <location>
        <begin position="180"/>
        <end position="313"/>
    </location>
</feature>
<dbReference type="PROSITE" id="PS50231">
    <property type="entry name" value="RICIN_B_LECTIN"/>
    <property type="match status" value="2"/>
</dbReference>
<keyword evidence="1" id="KW-0732">Signal</keyword>
<dbReference type="SUPFAM" id="SSF50370">
    <property type="entry name" value="Ricin B-like lectins"/>
    <property type="match status" value="2"/>
</dbReference>
<organism evidence="3 4">
    <name type="scientific">Mycena pura</name>
    <dbReference type="NCBI Taxonomy" id="153505"/>
    <lineage>
        <taxon>Eukaryota</taxon>
        <taxon>Fungi</taxon>
        <taxon>Dikarya</taxon>
        <taxon>Basidiomycota</taxon>
        <taxon>Agaricomycotina</taxon>
        <taxon>Agaricomycetes</taxon>
        <taxon>Agaricomycetidae</taxon>
        <taxon>Agaricales</taxon>
        <taxon>Marasmiineae</taxon>
        <taxon>Mycenaceae</taxon>
        <taxon>Mycena</taxon>
    </lineage>
</organism>
<dbReference type="InterPro" id="IPR000772">
    <property type="entry name" value="Ricin_B_lectin"/>
</dbReference>
<sequence>MAPSPRLTALVFATINFCLHASAQVPVPGQSLTFNTGIPTGPVGGCLTASSNADGAPVIIQDCPDFVPPTASNTWVAAAGVGKPGALKIFGDKCLDVTDGVNADGTKLQIWTCAAGNTNQQWISAGSPGTPQIVWAGKNKCVDVTNGNVTNGNVMQIWDCDTTFSNENQDWGIAIVTEPKSVTLSLASDTSLCIAASANSTSAPVTVETCSPNSPAQAWSALGVGIIPSGLINGMCLATSGDATSAGTKLVLSACSQNDPANAWDPDWQAGRVENVAASNMCIDLTDGKETPGTQLQIWNCTAGNTNQIWVFSYKF</sequence>
<evidence type="ECO:0000259" key="2">
    <source>
        <dbReference type="SMART" id="SM00458"/>
    </source>
</evidence>
<dbReference type="Proteomes" id="UP001219525">
    <property type="component" value="Unassembled WGS sequence"/>
</dbReference>
<reference evidence="3" key="1">
    <citation type="submission" date="2023-03" db="EMBL/GenBank/DDBJ databases">
        <title>Massive genome expansion in bonnet fungi (Mycena s.s.) driven by repeated elements and novel gene families across ecological guilds.</title>
        <authorList>
            <consortium name="Lawrence Berkeley National Laboratory"/>
            <person name="Harder C.B."/>
            <person name="Miyauchi S."/>
            <person name="Viragh M."/>
            <person name="Kuo A."/>
            <person name="Thoen E."/>
            <person name="Andreopoulos B."/>
            <person name="Lu D."/>
            <person name="Skrede I."/>
            <person name="Drula E."/>
            <person name="Henrissat B."/>
            <person name="Morin E."/>
            <person name="Kohler A."/>
            <person name="Barry K."/>
            <person name="LaButti K."/>
            <person name="Morin E."/>
            <person name="Salamov A."/>
            <person name="Lipzen A."/>
            <person name="Mereny Z."/>
            <person name="Hegedus B."/>
            <person name="Baldrian P."/>
            <person name="Stursova M."/>
            <person name="Weitz H."/>
            <person name="Taylor A."/>
            <person name="Grigoriev I.V."/>
            <person name="Nagy L.G."/>
            <person name="Martin F."/>
            <person name="Kauserud H."/>
        </authorList>
    </citation>
    <scope>NUCLEOTIDE SEQUENCE</scope>
    <source>
        <strain evidence="3">9144</strain>
    </source>
</reference>
<dbReference type="Pfam" id="PF00652">
    <property type="entry name" value="Ricin_B_lectin"/>
    <property type="match status" value="2"/>
</dbReference>
<feature type="chain" id="PRO_5041986846" evidence="1">
    <location>
        <begin position="24"/>
        <end position="316"/>
    </location>
</feature>
<dbReference type="InterPro" id="IPR035992">
    <property type="entry name" value="Ricin_B-like_lectins"/>
</dbReference>
<feature type="non-terminal residue" evidence="3">
    <location>
        <position position="1"/>
    </location>
</feature>
<accession>A0AAD6Y2L6</accession>
<dbReference type="AlphaFoldDB" id="A0AAD6Y2L6"/>
<comment type="caution">
    <text evidence="3">The sequence shown here is derived from an EMBL/GenBank/DDBJ whole genome shotgun (WGS) entry which is preliminary data.</text>
</comment>
<feature type="domain" description="Ricin B lectin" evidence="2">
    <location>
        <begin position="35"/>
        <end position="174"/>
    </location>
</feature>
<feature type="signal peptide" evidence="1">
    <location>
        <begin position="1"/>
        <end position="23"/>
    </location>
</feature>
<evidence type="ECO:0000256" key="1">
    <source>
        <dbReference type="SAM" id="SignalP"/>
    </source>
</evidence>
<dbReference type="CDD" id="cd00161">
    <property type="entry name" value="beta-trefoil_Ricin-like"/>
    <property type="match status" value="1"/>
</dbReference>
<proteinExistence type="predicted"/>
<keyword evidence="4" id="KW-1185">Reference proteome</keyword>